<accession>A0ABQ0Q232</accession>
<feature type="domain" description="Type II secretion system protein GspF" evidence="8">
    <location>
        <begin position="275"/>
        <end position="396"/>
    </location>
</feature>
<gene>
    <name evidence="9" type="ORF">AA0535_1345</name>
</gene>
<keyword evidence="10" id="KW-1185">Reference proteome</keyword>
<protein>
    <submittedName>
        <fullName evidence="9">Type II secretion system protein</fullName>
    </submittedName>
</protein>
<comment type="similarity">
    <text evidence="2">Belongs to the GSP F family.</text>
</comment>
<dbReference type="PRINTS" id="PR00812">
    <property type="entry name" value="BCTERIALGSPF"/>
</dbReference>
<organism evidence="9 10">
    <name type="scientific">Asaia krungthepensis NRIC 0535</name>
    <dbReference type="NCBI Taxonomy" id="1307925"/>
    <lineage>
        <taxon>Bacteria</taxon>
        <taxon>Pseudomonadati</taxon>
        <taxon>Pseudomonadota</taxon>
        <taxon>Alphaproteobacteria</taxon>
        <taxon>Acetobacterales</taxon>
        <taxon>Acetobacteraceae</taxon>
        <taxon>Asaia</taxon>
    </lineage>
</organism>
<evidence type="ECO:0000256" key="7">
    <source>
        <dbReference type="SAM" id="Phobius"/>
    </source>
</evidence>
<evidence type="ECO:0000256" key="6">
    <source>
        <dbReference type="ARBA" id="ARBA00023136"/>
    </source>
</evidence>
<keyword evidence="6 7" id="KW-0472">Membrane</keyword>
<dbReference type="InterPro" id="IPR018076">
    <property type="entry name" value="T2SS_GspF_dom"/>
</dbReference>
<dbReference type="Proteomes" id="UP001062776">
    <property type="component" value="Unassembled WGS sequence"/>
</dbReference>
<dbReference type="RefSeq" id="WP_264815188.1">
    <property type="nucleotide sequence ID" value="NZ_BAPV01000010.1"/>
</dbReference>
<comment type="subcellular location">
    <subcellularLocation>
        <location evidence="1">Cell membrane</location>
        <topology evidence="1">Multi-pass membrane protein</topology>
    </subcellularLocation>
</comment>
<feature type="transmembrane region" description="Helical" evidence="7">
    <location>
        <begin position="256"/>
        <end position="276"/>
    </location>
</feature>
<dbReference type="Gene3D" id="1.20.81.30">
    <property type="entry name" value="Type II secretion system (T2SS), domain F"/>
    <property type="match status" value="2"/>
</dbReference>
<evidence type="ECO:0000256" key="4">
    <source>
        <dbReference type="ARBA" id="ARBA00022692"/>
    </source>
</evidence>
<keyword evidence="3" id="KW-1003">Cell membrane</keyword>
<evidence type="ECO:0000256" key="5">
    <source>
        <dbReference type="ARBA" id="ARBA00022989"/>
    </source>
</evidence>
<dbReference type="InterPro" id="IPR003004">
    <property type="entry name" value="GspF/PilC"/>
</dbReference>
<comment type="caution">
    <text evidence="9">The sequence shown here is derived from an EMBL/GenBank/DDBJ whole genome shotgun (WGS) entry which is preliminary data.</text>
</comment>
<name>A0ABQ0Q232_9PROT</name>
<evidence type="ECO:0000256" key="3">
    <source>
        <dbReference type="ARBA" id="ARBA00022475"/>
    </source>
</evidence>
<dbReference type="EMBL" id="BAPV01000010">
    <property type="protein sequence ID" value="GBQ87698.1"/>
    <property type="molecule type" value="Genomic_DNA"/>
</dbReference>
<dbReference type="InterPro" id="IPR042094">
    <property type="entry name" value="T2SS_GspF_sf"/>
</dbReference>
<feature type="transmembrane region" description="Helical" evidence="7">
    <location>
        <begin position="222"/>
        <end position="244"/>
    </location>
</feature>
<dbReference type="PANTHER" id="PTHR30012">
    <property type="entry name" value="GENERAL SECRETION PATHWAY PROTEIN"/>
    <property type="match status" value="1"/>
</dbReference>
<keyword evidence="5 7" id="KW-1133">Transmembrane helix</keyword>
<evidence type="ECO:0000313" key="10">
    <source>
        <dbReference type="Proteomes" id="UP001062776"/>
    </source>
</evidence>
<evidence type="ECO:0000256" key="2">
    <source>
        <dbReference type="ARBA" id="ARBA00005745"/>
    </source>
</evidence>
<evidence type="ECO:0000256" key="1">
    <source>
        <dbReference type="ARBA" id="ARBA00004651"/>
    </source>
</evidence>
<evidence type="ECO:0000313" key="9">
    <source>
        <dbReference type="EMBL" id="GBQ87698.1"/>
    </source>
</evidence>
<dbReference type="Pfam" id="PF00482">
    <property type="entry name" value="T2SSF"/>
    <property type="match status" value="2"/>
</dbReference>
<dbReference type="PANTHER" id="PTHR30012:SF0">
    <property type="entry name" value="TYPE II SECRETION SYSTEM PROTEIN F-RELATED"/>
    <property type="match status" value="1"/>
</dbReference>
<feature type="transmembrane region" description="Helical" evidence="7">
    <location>
        <begin position="171"/>
        <end position="190"/>
    </location>
</feature>
<proteinExistence type="inferred from homology"/>
<reference evidence="9" key="1">
    <citation type="submission" date="2013-04" db="EMBL/GenBank/DDBJ databases">
        <title>The genome sequencing project of 58 acetic acid bacteria.</title>
        <authorList>
            <person name="Okamoto-Kainuma A."/>
            <person name="Ishikawa M."/>
            <person name="Umino S."/>
            <person name="Koizumi Y."/>
            <person name="Shiwa Y."/>
            <person name="Yoshikawa H."/>
            <person name="Matsutani M."/>
            <person name="Matsushita K."/>
        </authorList>
    </citation>
    <scope>NUCLEOTIDE SEQUENCE</scope>
    <source>
        <strain evidence="9">NRIC 0535</strain>
    </source>
</reference>
<feature type="transmembrane region" description="Helical" evidence="7">
    <location>
        <begin position="282"/>
        <end position="300"/>
    </location>
</feature>
<sequence length="406" mass="42943">MTEFVYRAIDRQGNVLKGTITAATREEAVQQLRRQGHIPAHVGASGRRTVLSGAGSFSLTRRGLTRAELTAVTRELAVMLEAGQDIDRALRFLIETSAGPRVKSVLAQVRDKVRDGQSLHGALSTFPGSFPRLYVGMVRAAEASGDLAPTMERLAGLLERERALASTVQSAMIYPSILTLTAIGSVTLLLTKVLPQFTPLFEQNGATLPASTRFLTGAGAWIGQYGIILLLALLAGTLGGGMLLRNPGARRHVDRWLLRVPGLGALLGEIMAARFARILGTLLVNGVPLLTALGIVSEALGNRAAAEAIVTASESARSGAGLSATLGKAELFPVRLIHLLQLGEETARLGQMALRAADIHEDQARIAIQRLVAILVPAITIVMGLMVAGIVSSLLLAMLSLNDLAQ</sequence>
<feature type="transmembrane region" description="Helical" evidence="7">
    <location>
        <begin position="371"/>
        <end position="399"/>
    </location>
</feature>
<keyword evidence="4 7" id="KW-0812">Transmembrane</keyword>
<feature type="domain" description="Type II secretion system protein GspF" evidence="8">
    <location>
        <begin position="73"/>
        <end position="195"/>
    </location>
</feature>
<evidence type="ECO:0000259" key="8">
    <source>
        <dbReference type="Pfam" id="PF00482"/>
    </source>
</evidence>